<dbReference type="GO" id="GO:0006351">
    <property type="term" value="P:DNA-templated transcription"/>
    <property type="evidence" value="ECO:0007669"/>
    <property type="project" value="InterPro"/>
</dbReference>
<dbReference type="InterPro" id="IPR036864">
    <property type="entry name" value="Zn2-C6_fun-type_DNA-bd_sf"/>
</dbReference>
<dbReference type="PANTHER" id="PTHR47338:SF11">
    <property type="entry name" value="ZN(II)2CYS6 TRANSCRIPTION FACTOR (EUROFUNG)"/>
    <property type="match status" value="1"/>
</dbReference>
<evidence type="ECO:0000313" key="9">
    <source>
        <dbReference type="Proteomes" id="UP000308671"/>
    </source>
</evidence>
<protein>
    <recommendedName>
        <fullName evidence="7">Zn(2)-C6 fungal-type domain-containing protein</fullName>
    </recommendedName>
</protein>
<dbReference type="Proteomes" id="UP000308671">
    <property type="component" value="Unassembled WGS sequence"/>
</dbReference>
<reference evidence="8 9" key="1">
    <citation type="submission" date="2017-12" db="EMBL/GenBank/DDBJ databases">
        <title>Comparative genomics of Botrytis spp.</title>
        <authorList>
            <person name="Valero-Jimenez C.A."/>
            <person name="Tapia P."/>
            <person name="Veloso J."/>
            <person name="Silva-Moreno E."/>
            <person name="Staats M."/>
            <person name="Valdes J.H."/>
            <person name="Van Kan J.A.L."/>
        </authorList>
    </citation>
    <scope>NUCLEOTIDE SEQUENCE [LARGE SCALE GENOMIC DNA]</scope>
    <source>
        <strain evidence="8 9">MUCL435</strain>
    </source>
</reference>
<dbReference type="InterPro" id="IPR001138">
    <property type="entry name" value="Zn2Cys6_DnaBD"/>
</dbReference>
<evidence type="ECO:0000256" key="1">
    <source>
        <dbReference type="ARBA" id="ARBA00004123"/>
    </source>
</evidence>
<feature type="compositionally biased region" description="Polar residues" evidence="6">
    <location>
        <begin position="94"/>
        <end position="113"/>
    </location>
</feature>
<feature type="compositionally biased region" description="Polar residues" evidence="6">
    <location>
        <begin position="186"/>
        <end position="197"/>
    </location>
</feature>
<dbReference type="PROSITE" id="PS50048">
    <property type="entry name" value="ZN2_CY6_FUNGAL_2"/>
    <property type="match status" value="1"/>
</dbReference>
<dbReference type="GO" id="GO:0005634">
    <property type="term" value="C:nucleus"/>
    <property type="evidence" value="ECO:0007669"/>
    <property type="project" value="UniProtKB-SubCell"/>
</dbReference>
<dbReference type="SMART" id="SM00066">
    <property type="entry name" value="GAL4"/>
    <property type="match status" value="1"/>
</dbReference>
<evidence type="ECO:0000256" key="2">
    <source>
        <dbReference type="ARBA" id="ARBA00022723"/>
    </source>
</evidence>
<feature type="region of interest" description="Disordered" evidence="6">
    <location>
        <begin position="1"/>
        <end position="204"/>
    </location>
</feature>
<name>A0A4V4HT24_9HELO</name>
<dbReference type="Pfam" id="PF00172">
    <property type="entry name" value="Zn_clus"/>
    <property type="match status" value="1"/>
</dbReference>
<comment type="caution">
    <text evidence="8">The sequence shown here is derived from an EMBL/GenBank/DDBJ whole genome shotgun (WGS) entry which is preliminary data.</text>
</comment>
<dbReference type="InterPro" id="IPR050815">
    <property type="entry name" value="TF_fung"/>
</dbReference>
<gene>
    <name evidence="8" type="ORF">BGAL_0833g00010</name>
</gene>
<dbReference type="Pfam" id="PF04082">
    <property type="entry name" value="Fungal_trans"/>
    <property type="match status" value="1"/>
</dbReference>
<evidence type="ECO:0000256" key="3">
    <source>
        <dbReference type="ARBA" id="ARBA00023015"/>
    </source>
</evidence>
<feature type="region of interest" description="Disordered" evidence="6">
    <location>
        <begin position="356"/>
        <end position="447"/>
    </location>
</feature>
<evidence type="ECO:0000256" key="6">
    <source>
        <dbReference type="SAM" id="MobiDB-lite"/>
    </source>
</evidence>
<dbReference type="PROSITE" id="PS00463">
    <property type="entry name" value="ZN2_CY6_FUNGAL_1"/>
    <property type="match status" value="1"/>
</dbReference>
<dbReference type="EMBL" id="PQXL01000828">
    <property type="protein sequence ID" value="THV43886.1"/>
    <property type="molecule type" value="Genomic_DNA"/>
</dbReference>
<dbReference type="GO" id="GO:0000981">
    <property type="term" value="F:DNA-binding transcription factor activity, RNA polymerase II-specific"/>
    <property type="evidence" value="ECO:0007669"/>
    <property type="project" value="InterPro"/>
</dbReference>
<evidence type="ECO:0000256" key="5">
    <source>
        <dbReference type="ARBA" id="ARBA00023242"/>
    </source>
</evidence>
<dbReference type="SUPFAM" id="SSF57701">
    <property type="entry name" value="Zn2/Cys6 DNA-binding domain"/>
    <property type="match status" value="1"/>
</dbReference>
<feature type="compositionally biased region" description="Polar residues" evidence="6">
    <location>
        <begin position="10"/>
        <end position="31"/>
    </location>
</feature>
<evidence type="ECO:0000259" key="7">
    <source>
        <dbReference type="PROSITE" id="PS50048"/>
    </source>
</evidence>
<keyword evidence="9" id="KW-1185">Reference proteome</keyword>
<dbReference type="GO" id="GO:0008270">
    <property type="term" value="F:zinc ion binding"/>
    <property type="evidence" value="ECO:0007669"/>
    <property type="project" value="InterPro"/>
</dbReference>
<dbReference type="Gene3D" id="4.10.240.10">
    <property type="entry name" value="Zn(2)-C6 fungal-type DNA-binding domain"/>
    <property type="match status" value="1"/>
</dbReference>
<comment type="subcellular location">
    <subcellularLocation>
        <location evidence="1">Nucleus</location>
    </subcellularLocation>
</comment>
<feature type="domain" description="Zn(2)-C6 fungal-type" evidence="7">
    <location>
        <begin position="324"/>
        <end position="354"/>
    </location>
</feature>
<dbReference type="AlphaFoldDB" id="A0A4V4HT24"/>
<dbReference type="InterPro" id="IPR007219">
    <property type="entry name" value="XnlR_reg_dom"/>
</dbReference>
<keyword evidence="2" id="KW-0479">Metal-binding</keyword>
<keyword evidence="4" id="KW-0804">Transcription</keyword>
<accession>A0A4V4HT24</accession>
<dbReference type="GO" id="GO:0003677">
    <property type="term" value="F:DNA binding"/>
    <property type="evidence" value="ECO:0007669"/>
    <property type="project" value="InterPro"/>
</dbReference>
<keyword evidence="3" id="KW-0805">Transcription regulation</keyword>
<sequence>MIFSQPPTSPSHELVNTTKDCSPLHNTSEQRVNILRERSDNNTSLSRSPVSELKGPFDHGRRGDMYQPAHSAAPREQLPSITSLFGGAPPPSRPAQSPYSERQSPIFPSSSPQDGRLPTTPLHQDRSFDANFQRSAPPRQYPHASRPDSLDRLGYPAPSTRPNLGSMPESPRYAPQYSNHELRQGQMPSGNNWSPHSESPRQDQFPALRAHPDQYRHQHQVSRSEHETRQFYRDHAPAQRNYLPTPASTVMGEPVTVKDGLGPKIWTGTQFLPRFVRQADVAGEGMCYFYDDGTHCKTVIDGENVNAHWGVTKAGKPRKRLAIACITCREKKIKCDPDYPRCVQCDKFGRVCKFKNAPRGGHNSPDTPPADSEDSLHRPGSSLTDGESFRVEEREGSHSVSPRQNLRRASPEVEQHTKRQRNGYNDYTPVASEASPRLSVQDATSPRAAWVEPESNRLSDHTLQTEWQNDPFHSANTDLANELLSIFFKHVPETAYFMFPKNQFRSWARSTKDKSLNDLTLIYSILALGAVFSPRSQHKHLAARYAEVARYACDRRHIGIQSVQARLLLALYYFAINNPNDSWDFCGSAVRAATGLKLNIEIEKSDDAYRKSFPFGLNFGGYAECRRRTFWSCYLMDRFNGFGSGHLSMIDPKHIYLRLPCDEESFENQVNVQNPLFEVSNPRSLDYPRTLNLMAYVINVATIWGDVMSNIYSNSQRPQPIRSSDFNEFYRSTMDRLSSWKSTLPNRFAIPAESMGRMSDDGELGTYITMHALYHTTFMKLHRYVQPYNLEKSQNSHYISIAEEQAKKFLKIMDVVANRRESTGMRSPSSNTSIEFSSPFVGYAILSAVDILSAKTHKASIPSIIDSFSGAQSIISEIAQFWQMARIQEALISGRVSDLIEIDRRSWSASAKQLSAGVFEMREPLEKTFSRENDGIYSQV</sequence>
<proteinExistence type="predicted"/>
<evidence type="ECO:0000256" key="4">
    <source>
        <dbReference type="ARBA" id="ARBA00023163"/>
    </source>
</evidence>
<organism evidence="8 9">
    <name type="scientific">Botrytis galanthina</name>
    <dbReference type="NCBI Taxonomy" id="278940"/>
    <lineage>
        <taxon>Eukaryota</taxon>
        <taxon>Fungi</taxon>
        <taxon>Dikarya</taxon>
        <taxon>Ascomycota</taxon>
        <taxon>Pezizomycotina</taxon>
        <taxon>Leotiomycetes</taxon>
        <taxon>Helotiales</taxon>
        <taxon>Sclerotiniaceae</taxon>
        <taxon>Botrytis</taxon>
    </lineage>
</organism>
<feature type="compositionally biased region" description="Basic and acidic residues" evidence="6">
    <location>
        <begin position="55"/>
        <end position="64"/>
    </location>
</feature>
<keyword evidence="5" id="KW-0539">Nucleus</keyword>
<feature type="compositionally biased region" description="Basic and acidic residues" evidence="6">
    <location>
        <begin position="387"/>
        <end position="397"/>
    </location>
</feature>
<evidence type="ECO:0000313" key="8">
    <source>
        <dbReference type="EMBL" id="THV43886.1"/>
    </source>
</evidence>
<dbReference type="CDD" id="cd12148">
    <property type="entry name" value="fungal_TF_MHR"/>
    <property type="match status" value="1"/>
</dbReference>
<dbReference type="PANTHER" id="PTHR47338">
    <property type="entry name" value="ZN(II)2CYS6 TRANSCRIPTION FACTOR (EUROFUNG)-RELATED"/>
    <property type="match status" value="1"/>
</dbReference>
<dbReference type="SMART" id="SM00906">
    <property type="entry name" value="Fungal_trans"/>
    <property type="match status" value="1"/>
</dbReference>
<dbReference type="CDD" id="cd00067">
    <property type="entry name" value="GAL4"/>
    <property type="match status" value="1"/>
</dbReference>
<dbReference type="OrthoDB" id="5426798at2759"/>